<dbReference type="EMBL" id="JAPZBO010000001">
    <property type="protein sequence ID" value="KAJ5330643.1"/>
    <property type="molecule type" value="Genomic_DNA"/>
</dbReference>
<dbReference type="InterPro" id="IPR058925">
    <property type="entry name" value="zf-C2H2_AcuF"/>
</dbReference>
<protein>
    <recommendedName>
        <fullName evidence="1">Oxidoreductase acuF-like C2H2 type zinc-finger domain-containing protein</fullName>
    </recommendedName>
</protein>
<keyword evidence="3" id="KW-1185">Reference proteome</keyword>
<reference evidence="2" key="2">
    <citation type="journal article" date="2023" name="IMA Fungus">
        <title>Comparative genomic study of the Penicillium genus elucidates a diverse pangenome and 15 lateral gene transfer events.</title>
        <authorList>
            <person name="Petersen C."/>
            <person name="Sorensen T."/>
            <person name="Nielsen M.R."/>
            <person name="Sondergaard T.E."/>
            <person name="Sorensen J.L."/>
            <person name="Fitzpatrick D.A."/>
            <person name="Frisvad J.C."/>
            <person name="Nielsen K.L."/>
        </authorList>
    </citation>
    <scope>NUCLEOTIDE SEQUENCE</scope>
    <source>
        <strain evidence="2">IBT 21472</strain>
    </source>
</reference>
<name>A0A9W9GRL9_9EURO</name>
<evidence type="ECO:0000313" key="2">
    <source>
        <dbReference type="EMBL" id="KAJ5330643.1"/>
    </source>
</evidence>
<feature type="domain" description="Oxidoreductase acuF-like C2H2 type zinc-finger" evidence="1">
    <location>
        <begin position="371"/>
        <end position="392"/>
    </location>
</feature>
<dbReference type="PANTHER" id="PTHR35391:SF5">
    <property type="entry name" value="DUF6590 DOMAIN-CONTAINING PROTEIN"/>
    <property type="match status" value="1"/>
</dbReference>
<gene>
    <name evidence="2" type="ORF">N7476_000426</name>
</gene>
<comment type="caution">
    <text evidence="2">The sequence shown here is derived from an EMBL/GenBank/DDBJ whole genome shotgun (WGS) entry which is preliminary data.</text>
</comment>
<reference evidence="2" key="1">
    <citation type="submission" date="2022-12" db="EMBL/GenBank/DDBJ databases">
        <authorList>
            <person name="Petersen C."/>
        </authorList>
    </citation>
    <scope>NUCLEOTIDE SEQUENCE</scope>
    <source>
        <strain evidence="2">IBT 21472</strain>
    </source>
</reference>
<dbReference type="Proteomes" id="UP001147746">
    <property type="component" value="Unassembled WGS sequence"/>
</dbReference>
<dbReference type="PANTHER" id="PTHR35391">
    <property type="entry name" value="C2H2-TYPE DOMAIN-CONTAINING PROTEIN-RELATED"/>
    <property type="match status" value="1"/>
</dbReference>
<evidence type="ECO:0000313" key="3">
    <source>
        <dbReference type="Proteomes" id="UP001147746"/>
    </source>
</evidence>
<dbReference type="Pfam" id="PF26082">
    <property type="entry name" value="zf-C2H2_AcuF"/>
    <property type="match status" value="1"/>
</dbReference>
<accession>A0A9W9GRL9</accession>
<organism evidence="2 3">
    <name type="scientific">Penicillium atrosanguineum</name>
    <dbReference type="NCBI Taxonomy" id="1132637"/>
    <lineage>
        <taxon>Eukaryota</taxon>
        <taxon>Fungi</taxon>
        <taxon>Dikarya</taxon>
        <taxon>Ascomycota</taxon>
        <taxon>Pezizomycotina</taxon>
        <taxon>Eurotiomycetes</taxon>
        <taxon>Eurotiomycetidae</taxon>
        <taxon>Eurotiales</taxon>
        <taxon>Aspergillaceae</taxon>
        <taxon>Penicillium</taxon>
    </lineage>
</organism>
<dbReference type="AlphaFoldDB" id="A0A9W9GRL9"/>
<sequence>MTEATKTETLADTGLETMKLFNKVNSIDNPASNPRHRAWPKAQFAAEADRFELWAVNLGLFVSGHGSLDYRVRQAESIQHTLQRFITALNISLIEAWLVLEYAAANNDPPTTESRGDPADDLLNIESPDVDTDSDIDLLLDDVKDPIDRLFKLSIWIRNPSSRFASSKALRHQQIDPESNVDFLKAVEKFDYDYVSSLFLQYRKSRVRKEHPEIYPPETSDKDVDDVDFVWEPIRTVLSQHKANLLKDTESFLIRRIALANVRRRQQFSYWKKHRGKLSQHSKAATQNIEVRNGMATIRLNIDIPANEASTALIRPSQSVTTASRLNVPQLNVRDDLSNASGSEYAPSLWQPGKEIVDFPPAPLLPLNERFFECPYCFTLCSRELLNEKAWK</sequence>
<proteinExistence type="predicted"/>
<evidence type="ECO:0000259" key="1">
    <source>
        <dbReference type="Pfam" id="PF26082"/>
    </source>
</evidence>